<dbReference type="EMBL" id="JAEFBK010000011">
    <property type="protein sequence ID" value="KAG7550982.1"/>
    <property type="molecule type" value="Genomic_DNA"/>
</dbReference>
<dbReference type="Proteomes" id="UP000694240">
    <property type="component" value="Chromosome 11"/>
</dbReference>
<gene>
    <name evidence="1" type="ORF">ISN45_Aa06g017120</name>
</gene>
<reference evidence="1 2" key="1">
    <citation type="submission" date="2020-12" db="EMBL/GenBank/DDBJ databases">
        <title>Concerted genomic and epigenomic changes stabilize Arabidopsis allopolyploids.</title>
        <authorList>
            <person name="Chen Z."/>
        </authorList>
    </citation>
    <scope>NUCLEOTIDE SEQUENCE [LARGE SCALE GENOMIC DNA]</scope>
    <source>
        <strain evidence="1">Allo738</strain>
        <tissue evidence="1">Leaf</tissue>
    </source>
</reference>
<proteinExistence type="predicted"/>
<sequence>MLAEMVKVTMQKSLRHLQEHASPVPKNRACLNREPCFLLSLPSKRSLPLWLLVT</sequence>
<accession>A0A8T1YY28</accession>
<comment type="caution">
    <text evidence="1">The sequence shown here is derived from an EMBL/GenBank/DDBJ whole genome shotgun (WGS) entry which is preliminary data.</text>
</comment>
<name>A0A8T1YY28_9BRAS</name>
<protein>
    <submittedName>
        <fullName evidence="1">Uncharacterized protein</fullName>
    </submittedName>
</protein>
<evidence type="ECO:0000313" key="2">
    <source>
        <dbReference type="Proteomes" id="UP000694240"/>
    </source>
</evidence>
<dbReference type="AlphaFoldDB" id="A0A8T1YY28"/>
<organism evidence="1 2">
    <name type="scientific">Arabidopsis thaliana x Arabidopsis arenosa</name>
    <dbReference type="NCBI Taxonomy" id="1240361"/>
    <lineage>
        <taxon>Eukaryota</taxon>
        <taxon>Viridiplantae</taxon>
        <taxon>Streptophyta</taxon>
        <taxon>Embryophyta</taxon>
        <taxon>Tracheophyta</taxon>
        <taxon>Spermatophyta</taxon>
        <taxon>Magnoliopsida</taxon>
        <taxon>eudicotyledons</taxon>
        <taxon>Gunneridae</taxon>
        <taxon>Pentapetalae</taxon>
        <taxon>rosids</taxon>
        <taxon>malvids</taxon>
        <taxon>Brassicales</taxon>
        <taxon>Brassicaceae</taxon>
        <taxon>Camelineae</taxon>
        <taxon>Arabidopsis</taxon>
    </lineage>
</organism>
<evidence type="ECO:0000313" key="1">
    <source>
        <dbReference type="EMBL" id="KAG7550982.1"/>
    </source>
</evidence>
<keyword evidence="2" id="KW-1185">Reference proteome</keyword>